<organism evidence="1 2">
    <name type="scientific">Mikania micrantha</name>
    <name type="common">bitter vine</name>
    <dbReference type="NCBI Taxonomy" id="192012"/>
    <lineage>
        <taxon>Eukaryota</taxon>
        <taxon>Viridiplantae</taxon>
        <taxon>Streptophyta</taxon>
        <taxon>Embryophyta</taxon>
        <taxon>Tracheophyta</taxon>
        <taxon>Spermatophyta</taxon>
        <taxon>Magnoliopsida</taxon>
        <taxon>eudicotyledons</taxon>
        <taxon>Gunneridae</taxon>
        <taxon>Pentapetalae</taxon>
        <taxon>asterids</taxon>
        <taxon>campanulids</taxon>
        <taxon>Asterales</taxon>
        <taxon>Asteraceae</taxon>
        <taxon>Asteroideae</taxon>
        <taxon>Heliantheae alliance</taxon>
        <taxon>Eupatorieae</taxon>
        <taxon>Mikania</taxon>
    </lineage>
</organism>
<sequence length="99" mass="11094">MEETSSTTITSQKSTQELAMEGQKYLEDTIESAFQILSSMNDELCNPHLWSASSQPTRHAPPNDSHSEIETLPQFFLMVLLQARPLQNCSLAGIEECSY</sequence>
<keyword evidence="2" id="KW-1185">Reference proteome</keyword>
<dbReference type="OrthoDB" id="532289at2759"/>
<evidence type="ECO:0000313" key="1">
    <source>
        <dbReference type="EMBL" id="KAD4889097.1"/>
    </source>
</evidence>
<comment type="caution">
    <text evidence="1">The sequence shown here is derived from an EMBL/GenBank/DDBJ whole genome shotgun (WGS) entry which is preliminary data.</text>
</comment>
<evidence type="ECO:0000313" key="2">
    <source>
        <dbReference type="Proteomes" id="UP000326396"/>
    </source>
</evidence>
<dbReference type="Proteomes" id="UP000326396">
    <property type="component" value="Linkage Group LG19"/>
</dbReference>
<dbReference type="PANTHER" id="PTHR36406:SF2">
    <property type="entry name" value="MEDIATOR OF RNA POLYMERASE II TRANSCRIPTION SUBUNIT 30"/>
    <property type="match status" value="1"/>
</dbReference>
<gene>
    <name evidence="1" type="ORF">E3N88_21170</name>
</gene>
<dbReference type="EMBL" id="SZYD01000011">
    <property type="protein sequence ID" value="KAD4889097.1"/>
    <property type="molecule type" value="Genomic_DNA"/>
</dbReference>
<dbReference type="InterPro" id="IPR034568">
    <property type="entry name" value="MED30"/>
</dbReference>
<dbReference type="PANTHER" id="PTHR36406">
    <property type="entry name" value="MEDIATOR OF RNA POLYMERASE II TRANSCRIPTION SUBUNIT 30"/>
    <property type="match status" value="1"/>
</dbReference>
<name>A0A5N6NLU3_9ASTR</name>
<dbReference type="GO" id="GO:0016592">
    <property type="term" value="C:mediator complex"/>
    <property type="evidence" value="ECO:0007669"/>
    <property type="project" value="InterPro"/>
</dbReference>
<dbReference type="AlphaFoldDB" id="A0A5N6NLU3"/>
<reference evidence="1 2" key="1">
    <citation type="submission" date="2019-05" db="EMBL/GenBank/DDBJ databases">
        <title>Mikania micrantha, genome provides insights into the molecular mechanism of rapid growth.</title>
        <authorList>
            <person name="Liu B."/>
        </authorList>
    </citation>
    <scope>NUCLEOTIDE SEQUENCE [LARGE SCALE GENOMIC DNA]</scope>
    <source>
        <strain evidence="1">NLD-2019</strain>
        <tissue evidence="1">Leaf</tissue>
    </source>
</reference>
<proteinExistence type="predicted"/>
<accession>A0A5N6NLU3</accession>
<protein>
    <submittedName>
        <fullName evidence="1">Uncharacterized protein</fullName>
    </submittedName>
</protein>